<dbReference type="InterPro" id="IPR017972">
    <property type="entry name" value="Cyt_P450_CS"/>
</dbReference>
<name>A0A8R7JVG4_TRIUA</name>
<keyword evidence="14" id="KW-1185">Reference proteome</keyword>
<dbReference type="PROSITE" id="PS00086">
    <property type="entry name" value="CYTOCHROME_P450"/>
    <property type="match status" value="1"/>
</dbReference>
<protein>
    <recommendedName>
        <fullName evidence="15">Premnaspirodiene oxygenase</fullName>
    </recommendedName>
</protein>
<feature type="binding site" description="axial binding residue" evidence="10">
    <location>
        <position position="405"/>
    </location>
    <ligand>
        <name>heme</name>
        <dbReference type="ChEBI" id="CHEBI:30413"/>
    </ligand>
    <ligandPart>
        <name>Fe</name>
        <dbReference type="ChEBI" id="CHEBI:18248"/>
    </ligandPart>
</feature>
<evidence type="ECO:0000256" key="12">
    <source>
        <dbReference type="SAM" id="Phobius"/>
    </source>
</evidence>
<keyword evidence="9 11" id="KW-0503">Monooxygenase</keyword>
<dbReference type="SUPFAM" id="SSF48264">
    <property type="entry name" value="Cytochrome P450"/>
    <property type="match status" value="1"/>
</dbReference>
<keyword evidence="4 12" id="KW-0812">Transmembrane</keyword>
<evidence type="ECO:0000256" key="8">
    <source>
        <dbReference type="ARBA" id="ARBA00023004"/>
    </source>
</evidence>
<dbReference type="KEGG" id="tua:125537334"/>
<dbReference type="Pfam" id="PF00067">
    <property type="entry name" value="p450"/>
    <property type="match status" value="2"/>
</dbReference>
<dbReference type="EnsemblPlants" id="TuG1812G0100000292.01.T01">
    <property type="protein sequence ID" value="TuG1812G0100000292.01.T01.cds252402"/>
    <property type="gene ID" value="TuG1812G0100000292.01"/>
</dbReference>
<evidence type="ECO:0008006" key="15">
    <source>
        <dbReference type="Google" id="ProtNLM"/>
    </source>
</evidence>
<evidence type="ECO:0000256" key="5">
    <source>
        <dbReference type="ARBA" id="ARBA00022723"/>
    </source>
</evidence>
<comment type="cofactor">
    <cofactor evidence="1 10">
        <name>heme</name>
        <dbReference type="ChEBI" id="CHEBI:30413"/>
    </cofactor>
</comment>
<keyword evidence="6 12" id="KW-1133">Transmembrane helix</keyword>
<keyword evidence="8 10" id="KW-0408">Iron</keyword>
<dbReference type="InterPro" id="IPR001128">
    <property type="entry name" value="Cyt_P450"/>
</dbReference>
<reference evidence="13" key="3">
    <citation type="submission" date="2022-06" db="UniProtKB">
        <authorList>
            <consortium name="EnsemblPlants"/>
        </authorList>
    </citation>
    <scope>IDENTIFICATION</scope>
</reference>
<dbReference type="FunFam" id="1.10.630.10:FF:000126">
    <property type="entry name" value="Predicted protein"/>
    <property type="match status" value="1"/>
</dbReference>
<dbReference type="Gramene" id="TuG1812G0100000292.01.T01">
    <property type="protein sequence ID" value="TuG1812G0100000292.01.T01.cds252402"/>
    <property type="gene ID" value="TuG1812G0100000292.01"/>
</dbReference>
<evidence type="ECO:0000256" key="3">
    <source>
        <dbReference type="ARBA" id="ARBA00022617"/>
    </source>
</evidence>
<dbReference type="GO" id="GO:0004497">
    <property type="term" value="F:monooxygenase activity"/>
    <property type="evidence" value="ECO:0007669"/>
    <property type="project" value="UniProtKB-KW"/>
</dbReference>
<dbReference type="PANTHER" id="PTHR47955:SF21">
    <property type="entry name" value="OS06G0642300 PROTEIN"/>
    <property type="match status" value="1"/>
</dbReference>
<comment type="similarity">
    <text evidence="2 11">Belongs to the cytochrome P450 family.</text>
</comment>
<accession>A0A8R7JVG4</accession>
<evidence type="ECO:0000313" key="13">
    <source>
        <dbReference type="EnsemblPlants" id="TuG1812G0100000292.01.T01.cds252402"/>
    </source>
</evidence>
<dbReference type="GO" id="GO:0016705">
    <property type="term" value="F:oxidoreductase activity, acting on paired donors, with incorporation or reduction of molecular oxygen"/>
    <property type="evidence" value="ECO:0007669"/>
    <property type="project" value="InterPro"/>
</dbReference>
<dbReference type="GO" id="GO:0005506">
    <property type="term" value="F:iron ion binding"/>
    <property type="evidence" value="ECO:0007669"/>
    <property type="project" value="InterPro"/>
</dbReference>
<dbReference type="RefSeq" id="XP_048556620.1">
    <property type="nucleotide sequence ID" value="XM_048700663.1"/>
</dbReference>
<reference evidence="13" key="2">
    <citation type="submission" date="2018-03" db="EMBL/GenBank/DDBJ databases">
        <title>The Triticum urartu genome reveals the dynamic nature of wheat genome evolution.</title>
        <authorList>
            <person name="Ling H."/>
            <person name="Ma B."/>
            <person name="Shi X."/>
            <person name="Liu H."/>
            <person name="Dong L."/>
            <person name="Sun H."/>
            <person name="Cao Y."/>
            <person name="Gao Q."/>
            <person name="Zheng S."/>
            <person name="Li Y."/>
            <person name="Yu Y."/>
            <person name="Du H."/>
            <person name="Qi M."/>
            <person name="Li Y."/>
            <person name="Yu H."/>
            <person name="Cui Y."/>
            <person name="Wang N."/>
            <person name="Chen C."/>
            <person name="Wu H."/>
            <person name="Zhao Y."/>
            <person name="Zhang J."/>
            <person name="Li Y."/>
            <person name="Zhou W."/>
            <person name="Zhang B."/>
            <person name="Hu W."/>
            <person name="Eijk M."/>
            <person name="Tang J."/>
            <person name="Witsenboer H."/>
            <person name="Zhao S."/>
            <person name="Li Z."/>
            <person name="Zhang A."/>
            <person name="Wang D."/>
            <person name="Liang C."/>
        </authorList>
    </citation>
    <scope>NUCLEOTIDE SEQUENCE [LARGE SCALE GENOMIC DNA]</scope>
    <source>
        <strain evidence="13">cv. G1812</strain>
    </source>
</reference>
<evidence type="ECO:0000313" key="14">
    <source>
        <dbReference type="Proteomes" id="UP000015106"/>
    </source>
</evidence>
<sequence length="467" mass="52241">MENDASYFMLVLALFPLVYIIRFYYLASSRCHNRGLQLPPGPWQLPVFGSLHHLFGALPHRALRDLSRRHGPLMLLMFGANRPVIVVSTAEAAKEMMKTHDTTFCARPLTSALKAISKHGLGIVFAPYGDHWRQMRKICFLELLSAKRIASFGSIRGEETDRFIRSISATLEPVVNLSEMLAAYLTDTTVHMIMGGQFTEQDTLLRHVDEAVGIVRGVALPDLFPSSRLACALSTTLRRAEVFREAFPSPCTLKSTSMISSWSTCSEEEALLLLKRSINAKKASRNNIKASVVQDEVRGAFMGQNKVTEEGLGELSYLQCIIKETLRLHPPGPLVPRECREDCRILGYDVPKGTTILVNVWAISRDPECWDEPEEFVPERFVASARDFKGNSFEFIPFGAGRRICPGMLFGLATIELALASLLFHFDWSLPDGTLPSELDMTETMGVAARKKVPLWLRPTPHVYLPC</sequence>
<keyword evidence="3 10" id="KW-0349">Heme</keyword>
<feature type="transmembrane region" description="Helical" evidence="12">
    <location>
        <begin position="6"/>
        <end position="25"/>
    </location>
</feature>
<evidence type="ECO:0000256" key="7">
    <source>
        <dbReference type="ARBA" id="ARBA00023002"/>
    </source>
</evidence>
<dbReference type="InterPro" id="IPR002401">
    <property type="entry name" value="Cyt_P450_E_grp-I"/>
</dbReference>
<dbReference type="GO" id="GO:0020037">
    <property type="term" value="F:heme binding"/>
    <property type="evidence" value="ECO:0007669"/>
    <property type="project" value="InterPro"/>
</dbReference>
<evidence type="ECO:0000256" key="1">
    <source>
        <dbReference type="ARBA" id="ARBA00001971"/>
    </source>
</evidence>
<evidence type="ECO:0000256" key="11">
    <source>
        <dbReference type="RuleBase" id="RU000461"/>
    </source>
</evidence>
<keyword evidence="12" id="KW-0472">Membrane</keyword>
<evidence type="ECO:0000256" key="9">
    <source>
        <dbReference type="ARBA" id="ARBA00023033"/>
    </source>
</evidence>
<evidence type="ECO:0000256" key="2">
    <source>
        <dbReference type="ARBA" id="ARBA00010617"/>
    </source>
</evidence>
<dbReference type="GeneID" id="125537334"/>
<dbReference type="Proteomes" id="UP000015106">
    <property type="component" value="Chromosome 1"/>
</dbReference>
<keyword evidence="5 10" id="KW-0479">Metal-binding</keyword>
<proteinExistence type="inferred from homology"/>
<evidence type="ECO:0000256" key="10">
    <source>
        <dbReference type="PIRSR" id="PIRSR602401-1"/>
    </source>
</evidence>
<dbReference type="AlphaFoldDB" id="A0A8R7JVG4"/>
<dbReference type="InterPro" id="IPR036396">
    <property type="entry name" value="Cyt_P450_sf"/>
</dbReference>
<organism evidence="13 14">
    <name type="scientific">Triticum urartu</name>
    <name type="common">Red wild einkorn</name>
    <name type="synonym">Crithodium urartu</name>
    <dbReference type="NCBI Taxonomy" id="4572"/>
    <lineage>
        <taxon>Eukaryota</taxon>
        <taxon>Viridiplantae</taxon>
        <taxon>Streptophyta</taxon>
        <taxon>Embryophyta</taxon>
        <taxon>Tracheophyta</taxon>
        <taxon>Spermatophyta</taxon>
        <taxon>Magnoliopsida</taxon>
        <taxon>Liliopsida</taxon>
        <taxon>Poales</taxon>
        <taxon>Poaceae</taxon>
        <taxon>BOP clade</taxon>
        <taxon>Pooideae</taxon>
        <taxon>Triticodae</taxon>
        <taxon>Triticeae</taxon>
        <taxon>Triticinae</taxon>
        <taxon>Triticum</taxon>
    </lineage>
</organism>
<evidence type="ECO:0000256" key="6">
    <source>
        <dbReference type="ARBA" id="ARBA00022989"/>
    </source>
</evidence>
<gene>
    <name evidence="13" type="primary">LOC125537334</name>
</gene>
<dbReference type="Gene3D" id="1.10.630.10">
    <property type="entry name" value="Cytochrome P450"/>
    <property type="match status" value="2"/>
</dbReference>
<dbReference type="PANTHER" id="PTHR47955">
    <property type="entry name" value="CYTOCHROME P450 FAMILY 71 PROTEIN"/>
    <property type="match status" value="1"/>
</dbReference>
<keyword evidence="7 11" id="KW-0560">Oxidoreductase</keyword>
<dbReference type="OrthoDB" id="2789670at2759"/>
<evidence type="ECO:0000256" key="4">
    <source>
        <dbReference type="ARBA" id="ARBA00022692"/>
    </source>
</evidence>
<dbReference type="PRINTS" id="PR00463">
    <property type="entry name" value="EP450I"/>
</dbReference>
<reference evidence="14" key="1">
    <citation type="journal article" date="2013" name="Nature">
        <title>Draft genome of the wheat A-genome progenitor Triticum urartu.</title>
        <authorList>
            <person name="Ling H.Q."/>
            <person name="Zhao S."/>
            <person name="Liu D."/>
            <person name="Wang J."/>
            <person name="Sun H."/>
            <person name="Zhang C."/>
            <person name="Fan H."/>
            <person name="Li D."/>
            <person name="Dong L."/>
            <person name="Tao Y."/>
            <person name="Gao C."/>
            <person name="Wu H."/>
            <person name="Li Y."/>
            <person name="Cui Y."/>
            <person name="Guo X."/>
            <person name="Zheng S."/>
            <person name="Wang B."/>
            <person name="Yu K."/>
            <person name="Liang Q."/>
            <person name="Yang W."/>
            <person name="Lou X."/>
            <person name="Chen J."/>
            <person name="Feng M."/>
            <person name="Jian J."/>
            <person name="Zhang X."/>
            <person name="Luo G."/>
            <person name="Jiang Y."/>
            <person name="Liu J."/>
            <person name="Wang Z."/>
            <person name="Sha Y."/>
            <person name="Zhang B."/>
            <person name="Wu H."/>
            <person name="Tang D."/>
            <person name="Shen Q."/>
            <person name="Xue P."/>
            <person name="Zou S."/>
            <person name="Wang X."/>
            <person name="Liu X."/>
            <person name="Wang F."/>
            <person name="Yang Y."/>
            <person name="An X."/>
            <person name="Dong Z."/>
            <person name="Zhang K."/>
            <person name="Zhang X."/>
            <person name="Luo M.C."/>
            <person name="Dvorak J."/>
            <person name="Tong Y."/>
            <person name="Wang J."/>
            <person name="Yang H."/>
            <person name="Li Z."/>
            <person name="Wang D."/>
            <person name="Zhang A."/>
            <person name="Wang J."/>
        </authorList>
    </citation>
    <scope>NUCLEOTIDE SEQUENCE</scope>
    <source>
        <strain evidence="14">cv. G1812</strain>
    </source>
</reference>